<feature type="domain" description="Asteroid" evidence="3">
    <location>
        <begin position="99"/>
        <end position="161"/>
    </location>
</feature>
<evidence type="ECO:0000259" key="3">
    <source>
        <dbReference type="Pfam" id="PF12813"/>
    </source>
</evidence>
<feature type="chain" id="PRO_5034232556" description="Asteroid domain-containing protein" evidence="2">
    <location>
        <begin position="19"/>
        <end position="677"/>
    </location>
</feature>
<proteinExistence type="inferred from homology"/>
<dbReference type="InterPro" id="IPR026832">
    <property type="entry name" value="Asteroid"/>
</dbReference>
<keyword evidence="5" id="KW-1185">Reference proteome</keyword>
<sequence>MCLVFLLLDWSGLDQNHGGEYAAFEALIEKFVKALRDCRITPYVVLDGGSDYTDKKLETVTERAKDRIIRAHQAAIEGSHEGILPQLVKVVFKQTLARLEVPVAKCYGEADQEIAALASEWRCPVLSKDSDFYIFDLPRPVGLLPLSDFQWEAVQGSGSQSYIPCKGYTTTSFCIFFQIQPQILPAFAALAGNDYVKLQRRESPIKWAQFAAGSWKSSRLQGLLRWLRRFNEPRDAFEAALGLMGGLSEDKKKELMQDLHLGMEEYKIPPSALKKFFIHGMVPPFPAVAGRVPNWVRLPLTQAQLTSDILDVLLLRRNSLHNPVEHADMPSSQLTSRPLRQLMYGLLLGEGEEVMERDRNGLQIDFIPVKAVVPGTCQHLKLNSLDQVNLLGVLSLAEPSLCLQVLLEALGVTEASLSNLPPLLRLPVAATCYWLRHAQPRPDETLLKALLLGLSTGDALRQRAGKNQKLVIQHRQKLDLGVVHAINQWMSCLRVSIQLNQLLGFPLPEPPIARCWLMLNLHLVPLMLSRLFQGTLIHQLVHRMRSGAKVKPFPKKERSSARLYHTMQTVVHQFHTEEASAALEGHQQASAVAVVAAAPRRQPLDELTTNLQQLFLLYGDGDEEAATEACSTVKGQEDLYLSELVSVKTRYRAKERNNRCRNPELARKEECRGWDLL</sequence>
<dbReference type="Proteomes" id="UP000694568">
    <property type="component" value="Unplaced"/>
</dbReference>
<reference evidence="4" key="2">
    <citation type="submission" date="2025-09" db="UniProtKB">
        <authorList>
            <consortium name="Ensembl"/>
        </authorList>
    </citation>
    <scope>IDENTIFICATION</scope>
</reference>
<reference evidence="4" key="1">
    <citation type="submission" date="2025-08" db="UniProtKB">
        <authorList>
            <consortium name="Ensembl"/>
        </authorList>
    </citation>
    <scope>IDENTIFICATION</scope>
</reference>
<dbReference type="InterPro" id="IPR029060">
    <property type="entry name" value="PIN-like_dom_sf"/>
</dbReference>
<dbReference type="Gene3D" id="3.40.50.1010">
    <property type="entry name" value="5'-nuclease"/>
    <property type="match status" value="1"/>
</dbReference>
<dbReference type="PANTHER" id="PTHR15665">
    <property type="entry name" value="ASTEROID PROTEIN"/>
    <property type="match status" value="1"/>
</dbReference>
<evidence type="ECO:0000256" key="1">
    <source>
        <dbReference type="ARBA" id="ARBA00007398"/>
    </source>
</evidence>
<dbReference type="InterPro" id="IPR039436">
    <property type="entry name" value="Asteroid_dom"/>
</dbReference>
<organism evidence="4 5">
    <name type="scientific">Sander lucioperca</name>
    <name type="common">Pike-perch</name>
    <name type="synonym">Perca lucioperca</name>
    <dbReference type="NCBI Taxonomy" id="283035"/>
    <lineage>
        <taxon>Eukaryota</taxon>
        <taxon>Metazoa</taxon>
        <taxon>Chordata</taxon>
        <taxon>Craniata</taxon>
        <taxon>Vertebrata</taxon>
        <taxon>Euteleostomi</taxon>
        <taxon>Actinopterygii</taxon>
        <taxon>Neopterygii</taxon>
        <taxon>Teleostei</taxon>
        <taxon>Neoteleostei</taxon>
        <taxon>Acanthomorphata</taxon>
        <taxon>Eupercaria</taxon>
        <taxon>Perciformes</taxon>
        <taxon>Percoidei</taxon>
        <taxon>Percidae</taxon>
        <taxon>Luciopercinae</taxon>
        <taxon>Sander</taxon>
    </lineage>
</organism>
<evidence type="ECO:0000313" key="4">
    <source>
        <dbReference type="Ensembl" id="ENSSLUP00000006676.1"/>
    </source>
</evidence>
<name>A0A8C9X681_SANLU</name>
<accession>A0A8C9X681</accession>
<gene>
    <name evidence="4" type="primary">LOC116051196</name>
</gene>
<comment type="similarity">
    <text evidence="1">Belongs to the asteroid family.</text>
</comment>
<evidence type="ECO:0000256" key="2">
    <source>
        <dbReference type="SAM" id="SignalP"/>
    </source>
</evidence>
<dbReference type="GeneTree" id="ENSGT00390000010145"/>
<dbReference type="PANTHER" id="PTHR15665:SF1">
    <property type="entry name" value="PROTEIN ASTEROID HOMOLOG 1"/>
    <property type="match status" value="1"/>
</dbReference>
<protein>
    <recommendedName>
        <fullName evidence="3">Asteroid domain-containing protein</fullName>
    </recommendedName>
</protein>
<evidence type="ECO:0000313" key="5">
    <source>
        <dbReference type="Proteomes" id="UP000694568"/>
    </source>
</evidence>
<dbReference type="SUPFAM" id="SSF88723">
    <property type="entry name" value="PIN domain-like"/>
    <property type="match status" value="1"/>
</dbReference>
<dbReference type="Pfam" id="PF12813">
    <property type="entry name" value="XPG_I_2"/>
    <property type="match status" value="1"/>
</dbReference>
<feature type="signal peptide" evidence="2">
    <location>
        <begin position="1"/>
        <end position="18"/>
    </location>
</feature>
<dbReference type="AlphaFoldDB" id="A0A8C9X681"/>
<keyword evidence="2" id="KW-0732">Signal</keyword>
<dbReference type="Ensembl" id="ENSSLUT00000006841.1">
    <property type="protein sequence ID" value="ENSSLUP00000006676.1"/>
    <property type="gene ID" value="ENSSLUG00000002919.1"/>
</dbReference>